<sequence length="89" mass="10856">MKKRYCIFAKFRDGRYYLLNFENHHVIECLHKIPPPQGLLAIAEWPIDCETEIEFFVELINENVLYYHLFDRLMDSKETIYLDKKELDQ</sequence>
<organism evidence="1 2">
    <name type="scientific">Ureibacillus manganicus DSM 26584</name>
    <dbReference type="NCBI Taxonomy" id="1384049"/>
    <lineage>
        <taxon>Bacteria</taxon>
        <taxon>Bacillati</taxon>
        <taxon>Bacillota</taxon>
        <taxon>Bacilli</taxon>
        <taxon>Bacillales</taxon>
        <taxon>Caryophanaceae</taxon>
        <taxon>Ureibacillus</taxon>
    </lineage>
</organism>
<evidence type="ECO:0000313" key="1">
    <source>
        <dbReference type="EMBL" id="KGR78805.1"/>
    </source>
</evidence>
<dbReference type="RefSeq" id="WP_036185439.1">
    <property type="nucleotide sequence ID" value="NZ_AVDA01000009.1"/>
</dbReference>
<dbReference type="EMBL" id="JPVN01000009">
    <property type="protein sequence ID" value="KGR78805.1"/>
    <property type="molecule type" value="Genomic_DNA"/>
</dbReference>
<accession>A0A0A3I5Q0</accession>
<protein>
    <submittedName>
        <fullName evidence="1">Uncharacterized protein</fullName>
    </submittedName>
</protein>
<proteinExistence type="predicted"/>
<comment type="caution">
    <text evidence="1">The sequence shown here is derived from an EMBL/GenBank/DDBJ whole genome shotgun (WGS) entry which is preliminary data.</text>
</comment>
<keyword evidence="2" id="KW-1185">Reference proteome</keyword>
<dbReference type="Proteomes" id="UP000030416">
    <property type="component" value="Unassembled WGS sequence"/>
</dbReference>
<dbReference type="OrthoDB" id="2735547at2"/>
<reference evidence="1 2" key="1">
    <citation type="submission" date="2014-02" db="EMBL/GenBank/DDBJ databases">
        <title>Draft genome sequence of Lysinibacillus manganicus DSM 26584T.</title>
        <authorList>
            <person name="Zhang F."/>
            <person name="Wang G."/>
            <person name="Zhang L."/>
        </authorList>
    </citation>
    <scope>NUCLEOTIDE SEQUENCE [LARGE SCALE GENOMIC DNA]</scope>
    <source>
        <strain evidence="1 2">DSM 26584</strain>
    </source>
</reference>
<dbReference type="eggNOG" id="ENOG5030C11">
    <property type="taxonomic scope" value="Bacteria"/>
</dbReference>
<dbReference type="AlphaFoldDB" id="A0A0A3I5Q0"/>
<gene>
    <name evidence="1" type="ORF">CD29_08970</name>
</gene>
<name>A0A0A3I5Q0_9BACL</name>
<evidence type="ECO:0000313" key="2">
    <source>
        <dbReference type="Proteomes" id="UP000030416"/>
    </source>
</evidence>